<accession>A0A0L0FRU2</accession>
<protein>
    <submittedName>
        <fullName evidence="2">Uncharacterized protein</fullName>
    </submittedName>
</protein>
<name>A0A0L0FRU2_9EUKA</name>
<dbReference type="RefSeq" id="XP_014153311.1">
    <property type="nucleotide sequence ID" value="XM_014297836.1"/>
</dbReference>
<dbReference type="EMBL" id="KQ242311">
    <property type="protein sequence ID" value="KNC79409.1"/>
    <property type="molecule type" value="Genomic_DNA"/>
</dbReference>
<reference evidence="2 3" key="1">
    <citation type="submission" date="2011-02" db="EMBL/GenBank/DDBJ databases">
        <title>The Genome Sequence of Sphaeroforma arctica JP610.</title>
        <authorList>
            <consortium name="The Broad Institute Genome Sequencing Platform"/>
            <person name="Russ C."/>
            <person name="Cuomo C."/>
            <person name="Young S.K."/>
            <person name="Zeng Q."/>
            <person name="Gargeya S."/>
            <person name="Alvarado L."/>
            <person name="Berlin A."/>
            <person name="Chapman S.B."/>
            <person name="Chen Z."/>
            <person name="Freedman E."/>
            <person name="Gellesch M."/>
            <person name="Goldberg J."/>
            <person name="Griggs A."/>
            <person name="Gujja S."/>
            <person name="Heilman E."/>
            <person name="Heiman D."/>
            <person name="Howarth C."/>
            <person name="Mehta T."/>
            <person name="Neiman D."/>
            <person name="Pearson M."/>
            <person name="Roberts A."/>
            <person name="Saif S."/>
            <person name="Shea T."/>
            <person name="Shenoy N."/>
            <person name="Sisk P."/>
            <person name="Stolte C."/>
            <person name="Sykes S."/>
            <person name="White J."/>
            <person name="Yandava C."/>
            <person name="Burger G."/>
            <person name="Gray M.W."/>
            <person name="Holland P.W.H."/>
            <person name="King N."/>
            <person name="Lang F.B.F."/>
            <person name="Roger A.J."/>
            <person name="Ruiz-Trillo I."/>
            <person name="Haas B."/>
            <person name="Nusbaum C."/>
            <person name="Birren B."/>
        </authorList>
    </citation>
    <scope>NUCLEOTIDE SEQUENCE [LARGE SCALE GENOMIC DNA]</scope>
    <source>
        <strain evidence="2 3">JP610</strain>
    </source>
</reference>
<dbReference type="STRING" id="667725.A0A0L0FRU2"/>
<feature type="coiled-coil region" evidence="1">
    <location>
        <begin position="36"/>
        <end position="206"/>
    </location>
</feature>
<evidence type="ECO:0000313" key="2">
    <source>
        <dbReference type="EMBL" id="KNC79409.1"/>
    </source>
</evidence>
<evidence type="ECO:0000256" key="1">
    <source>
        <dbReference type="SAM" id="Coils"/>
    </source>
</evidence>
<dbReference type="GeneID" id="25908702"/>
<gene>
    <name evidence="2" type="ORF">SARC_08198</name>
</gene>
<sequence>MQASTQKVALVAPKVVRAISTEQIEGLSKQARRVEVQESKRALILANQEKKNAEKQLRHAKNALAKQNDELEALEHQLMDQEAKHQEAIRNLESDNKELKADNTHAHEVYLQLRDSYEAHKVDMATLQATCDRTKGELEEAQQKLTESQNKMEQHRQDAKAQLKALNETRKRADNCGTCTSLRSEVLNLRKSAEELKAESDAAIEKVTLELRVRTDELAAVVVQRDQTESSDTLDVSSERVRQLERDNENLSRQLSAMTEMWESNKTLVEHIKDTSPVHGRELNEDQRMLVDRLSEALSTLGLEGDAEERYNLMDKSMNLLSLIPQYTPYTLRALVRRFSATFIKTISGTVPSLAIEENLSWVYEDEQPVAMKQERLTEMSVGDIDFVDGTKIAAKVV</sequence>
<dbReference type="Proteomes" id="UP000054560">
    <property type="component" value="Unassembled WGS sequence"/>
</dbReference>
<feature type="coiled-coil region" evidence="1">
    <location>
        <begin position="234"/>
        <end position="261"/>
    </location>
</feature>
<dbReference type="AlphaFoldDB" id="A0A0L0FRU2"/>
<dbReference type="Gene3D" id="1.10.287.1490">
    <property type="match status" value="1"/>
</dbReference>
<proteinExistence type="predicted"/>
<keyword evidence="1" id="KW-0175">Coiled coil</keyword>
<keyword evidence="3" id="KW-1185">Reference proteome</keyword>
<organism evidence="2 3">
    <name type="scientific">Sphaeroforma arctica JP610</name>
    <dbReference type="NCBI Taxonomy" id="667725"/>
    <lineage>
        <taxon>Eukaryota</taxon>
        <taxon>Ichthyosporea</taxon>
        <taxon>Ichthyophonida</taxon>
        <taxon>Sphaeroforma</taxon>
    </lineage>
</organism>
<evidence type="ECO:0000313" key="3">
    <source>
        <dbReference type="Proteomes" id="UP000054560"/>
    </source>
</evidence>